<dbReference type="EMBL" id="OU594944">
    <property type="protein sequence ID" value="CAG9287827.1"/>
    <property type="molecule type" value="Genomic_DNA"/>
</dbReference>
<sequence length="277" mass="30480">MSSSDEAEFRDDVLVSSEHAKGSLHDDDDDDMPLANLLNSRKRSSTRTVSYADDDEDDDSEDDVPLASLAKRKPTVTSKHTNGSVPKSKVATPKKKKVASATTASVKKKKPNKSTSTVSNSSNADKTYESASAALYGTQCDKGLLIQRLLCRWWYAMTWPDPATLPVRPPKRFDALDGFTGVYVCTEGDKVGQIRDLRDKTTCPSFQIFVRKDAEELRQLLLKALEEQRAQLVAKEGSGTPTEKEIDQLVKWAKKVNTTKADKDAVKVLKASGLSIP</sequence>
<feature type="region of interest" description="Disordered" evidence="1">
    <location>
        <begin position="1"/>
        <end position="124"/>
    </location>
</feature>
<gene>
    <name evidence="2" type="ORF">PTTT1_LOCUS36698</name>
</gene>
<accession>A0A8J9T8Q8</accession>
<proteinExistence type="predicted"/>
<feature type="compositionally biased region" description="Basic and acidic residues" evidence="1">
    <location>
        <begin position="10"/>
        <end position="25"/>
    </location>
</feature>
<name>A0A8J9T8Q8_PHATR</name>
<dbReference type="AlphaFoldDB" id="A0A8J9T8Q8"/>
<evidence type="ECO:0000256" key="1">
    <source>
        <dbReference type="SAM" id="MobiDB-lite"/>
    </source>
</evidence>
<reference evidence="2" key="1">
    <citation type="submission" date="2022-02" db="EMBL/GenBank/DDBJ databases">
        <authorList>
            <person name="Giguere J D."/>
        </authorList>
    </citation>
    <scope>NUCLEOTIDE SEQUENCE</scope>
    <source>
        <strain evidence="2">CCAP 1055/1</strain>
    </source>
</reference>
<feature type="compositionally biased region" description="Low complexity" evidence="1">
    <location>
        <begin position="113"/>
        <end position="124"/>
    </location>
</feature>
<protein>
    <submittedName>
        <fullName evidence="2">Uncharacterized protein</fullName>
    </submittedName>
</protein>
<dbReference type="Proteomes" id="UP000836788">
    <property type="component" value="Chromosome 3"/>
</dbReference>
<evidence type="ECO:0000313" key="2">
    <source>
        <dbReference type="EMBL" id="CAG9287827.1"/>
    </source>
</evidence>
<organism evidence="2">
    <name type="scientific">Phaeodactylum tricornutum</name>
    <name type="common">Diatom</name>
    <dbReference type="NCBI Taxonomy" id="2850"/>
    <lineage>
        <taxon>Eukaryota</taxon>
        <taxon>Sar</taxon>
        <taxon>Stramenopiles</taxon>
        <taxon>Ochrophyta</taxon>
        <taxon>Bacillariophyta</taxon>
        <taxon>Bacillariophyceae</taxon>
        <taxon>Bacillariophycidae</taxon>
        <taxon>Naviculales</taxon>
        <taxon>Phaeodactylaceae</taxon>
        <taxon>Phaeodactylum</taxon>
    </lineage>
</organism>
<feature type="compositionally biased region" description="Acidic residues" evidence="1">
    <location>
        <begin position="52"/>
        <end position="64"/>
    </location>
</feature>